<evidence type="ECO:0000259" key="3">
    <source>
        <dbReference type="Pfam" id="PF25978"/>
    </source>
</evidence>
<sequence length="669" mass="72298">MHLRDALRDYKRHRDHDRRFPGERRTTDGRFTGHDGRLIHIDSSGAVRDHSYPLVGHSGIARSRFGVRTDEASDPEWFDAANATQRYVDDTALVETTHETAHGTVVQYDYADGARHRTHFDLRDADGVDIVCYVEFTPDGRADRLAQLHHGDAVEVYHADEANYLASATGFHTVRGDATEFGAVLGDDPRDYPRERPEGRYDDALLTGAVLGVVPGDGGHATLATLLTSRTETPRDDALAAIRDAADADAQTLRDAAHTDAGTGPENAGDAADAVATDLRVLASLTGATGLRIAGPDFDPHYVHSGGYGYAWFRDDAEISGFLRTADRRFDLGLEEWFARSADAYAAAQLDDGTWPHRVWAFDGSLAPGWANGRLEAGDGHNYQADQTASVLSFLADYDDGDYADVVAAGVDGLDASLAADGRPETCQNAWEDMTGRFTHTAATFLDAYATVAAERDDAVGSRAREHADDVYDAIDDLWVESRGAYALREYGPESPEDGLDDRLDSATLALASAHRAYARVGDVDATRRDRLVEHVTTVLDGLERDAGAVRGLVRYEGDAWRQREQGGEKIWTVSTAWGANAAAELAALCRAAGDERATALDRRARELLALVAPGGALVTEAGHLPEQVFDDGTPDSATPLGWPHAIRSATLALLEGDERAATPDGHVE</sequence>
<dbReference type="InterPro" id="IPR058310">
    <property type="entry name" value="DUF7997"/>
</dbReference>
<protein>
    <recommendedName>
        <fullName evidence="6">Glucan 1,4-alpha-glucosidase</fullName>
    </recommendedName>
</protein>
<dbReference type="PANTHER" id="PTHR31616">
    <property type="entry name" value="TREHALASE"/>
    <property type="match status" value="1"/>
</dbReference>
<evidence type="ECO:0000313" key="5">
    <source>
        <dbReference type="Proteomes" id="UP000628840"/>
    </source>
</evidence>
<dbReference type="Gene3D" id="1.50.10.10">
    <property type="match status" value="1"/>
</dbReference>
<gene>
    <name evidence="4" type="ORF">GCM10009037_23790</name>
</gene>
<feature type="domain" description="GH15-like" evidence="2">
    <location>
        <begin position="282"/>
        <end position="646"/>
    </location>
</feature>
<comment type="caution">
    <text evidence="4">The sequence shown here is derived from an EMBL/GenBank/DDBJ whole genome shotgun (WGS) entry which is preliminary data.</text>
</comment>
<dbReference type="Proteomes" id="UP000628840">
    <property type="component" value="Unassembled WGS sequence"/>
</dbReference>
<dbReference type="EMBL" id="BMPF01000003">
    <property type="protein sequence ID" value="GGL39295.1"/>
    <property type="molecule type" value="Genomic_DNA"/>
</dbReference>
<dbReference type="InterPro" id="IPR008928">
    <property type="entry name" value="6-hairpin_glycosidase_sf"/>
</dbReference>
<dbReference type="Pfam" id="PF25978">
    <property type="entry name" value="DUF7997"/>
    <property type="match status" value="1"/>
</dbReference>
<dbReference type="InterPro" id="IPR012341">
    <property type="entry name" value="6hp_glycosidase-like_sf"/>
</dbReference>
<dbReference type="PANTHER" id="PTHR31616:SF0">
    <property type="entry name" value="GLUCAN 1,4-ALPHA-GLUCOSIDASE"/>
    <property type="match status" value="1"/>
</dbReference>
<dbReference type="GO" id="GO:0004553">
    <property type="term" value="F:hydrolase activity, hydrolyzing O-glycosyl compounds"/>
    <property type="evidence" value="ECO:0007669"/>
    <property type="project" value="TreeGrafter"/>
</dbReference>
<dbReference type="RefSeq" id="WP_188883958.1">
    <property type="nucleotide sequence ID" value="NZ_BMPF01000003.1"/>
</dbReference>
<evidence type="ECO:0000313" key="4">
    <source>
        <dbReference type="EMBL" id="GGL39295.1"/>
    </source>
</evidence>
<dbReference type="Pfam" id="PF00723">
    <property type="entry name" value="Glyco_hydro_15"/>
    <property type="match status" value="1"/>
</dbReference>
<keyword evidence="5" id="KW-1185">Reference proteome</keyword>
<dbReference type="AlphaFoldDB" id="A0A830FER1"/>
<dbReference type="SUPFAM" id="SSF48208">
    <property type="entry name" value="Six-hairpin glycosidases"/>
    <property type="match status" value="1"/>
</dbReference>
<feature type="domain" description="DUF7997" evidence="3">
    <location>
        <begin position="1"/>
        <end position="239"/>
    </location>
</feature>
<proteinExistence type="inferred from homology"/>
<reference evidence="4 5" key="1">
    <citation type="journal article" date="2019" name="Int. J. Syst. Evol. Microbiol.">
        <title>The Global Catalogue of Microorganisms (GCM) 10K type strain sequencing project: providing services to taxonomists for standard genome sequencing and annotation.</title>
        <authorList>
            <consortium name="The Broad Institute Genomics Platform"/>
            <consortium name="The Broad Institute Genome Sequencing Center for Infectious Disease"/>
            <person name="Wu L."/>
            <person name="Ma J."/>
        </authorList>
    </citation>
    <scope>NUCLEOTIDE SEQUENCE [LARGE SCALE GENOMIC DNA]</scope>
    <source>
        <strain evidence="4 5">JCM 19585</strain>
    </source>
</reference>
<accession>A0A830FER1</accession>
<organism evidence="4 5">
    <name type="scientific">Halarchaeum grantii</name>
    <dbReference type="NCBI Taxonomy" id="1193105"/>
    <lineage>
        <taxon>Archaea</taxon>
        <taxon>Methanobacteriati</taxon>
        <taxon>Methanobacteriota</taxon>
        <taxon>Stenosarchaea group</taxon>
        <taxon>Halobacteria</taxon>
        <taxon>Halobacteriales</taxon>
        <taxon>Halobacteriaceae</taxon>
    </lineage>
</organism>
<evidence type="ECO:0000259" key="2">
    <source>
        <dbReference type="Pfam" id="PF00723"/>
    </source>
</evidence>
<dbReference type="InterPro" id="IPR011613">
    <property type="entry name" value="GH15-like"/>
</dbReference>
<dbReference type="OrthoDB" id="18576at2157"/>
<name>A0A830FER1_9EURY</name>
<evidence type="ECO:0000256" key="1">
    <source>
        <dbReference type="ARBA" id="ARBA00006188"/>
    </source>
</evidence>
<evidence type="ECO:0008006" key="6">
    <source>
        <dbReference type="Google" id="ProtNLM"/>
    </source>
</evidence>
<dbReference type="GO" id="GO:0005975">
    <property type="term" value="P:carbohydrate metabolic process"/>
    <property type="evidence" value="ECO:0007669"/>
    <property type="project" value="InterPro"/>
</dbReference>
<comment type="similarity">
    <text evidence="1">Belongs to the glycosyl hydrolase 15 family.</text>
</comment>